<evidence type="ECO:0000313" key="14">
    <source>
        <dbReference type="EMBL" id="KAK4440207.1"/>
    </source>
</evidence>
<dbReference type="FunFam" id="3.30.40.10:FF:000310">
    <property type="entry name" value="Breast cancer associated RING 1"/>
    <property type="match status" value="1"/>
</dbReference>
<keyword evidence="3" id="KW-0677">Repeat</keyword>
<feature type="region of interest" description="Disordered" evidence="10">
    <location>
        <begin position="407"/>
        <end position="489"/>
    </location>
</feature>
<keyword evidence="8" id="KW-0539">Nucleus</keyword>
<dbReference type="Pfam" id="PF00533">
    <property type="entry name" value="BRCT"/>
    <property type="match status" value="1"/>
</dbReference>
<evidence type="ECO:0000256" key="9">
    <source>
        <dbReference type="PROSITE-ProRule" id="PRU00175"/>
    </source>
</evidence>
<gene>
    <name evidence="14" type="ORF">Salat_0355600</name>
</gene>
<keyword evidence="5 9" id="KW-0863">Zinc-finger</keyword>
<feature type="domain" description="PHD-type" evidence="13">
    <location>
        <begin position="610"/>
        <end position="730"/>
    </location>
</feature>
<dbReference type="AlphaFoldDB" id="A0AAE2CZC5"/>
<dbReference type="PROSITE" id="PS50089">
    <property type="entry name" value="ZF_RING_2"/>
    <property type="match status" value="1"/>
</dbReference>
<dbReference type="PANTHER" id="PTHR13763:SF0">
    <property type="entry name" value="BREAST CANCER TYPE 1 SUSCEPTIBILITY PROTEIN"/>
    <property type="match status" value="1"/>
</dbReference>
<feature type="domain" description="RING-type" evidence="11">
    <location>
        <begin position="16"/>
        <end position="54"/>
    </location>
</feature>
<dbReference type="GO" id="GO:0005634">
    <property type="term" value="C:nucleus"/>
    <property type="evidence" value="ECO:0007669"/>
    <property type="project" value="UniProtKB-SubCell"/>
</dbReference>
<dbReference type="SMART" id="SM00292">
    <property type="entry name" value="BRCT"/>
    <property type="match status" value="2"/>
</dbReference>
<dbReference type="Pfam" id="PF13771">
    <property type="entry name" value="zf-HC5HC2H"/>
    <property type="match status" value="1"/>
</dbReference>
<feature type="compositionally biased region" description="Basic and acidic residues" evidence="10">
    <location>
        <begin position="476"/>
        <end position="487"/>
    </location>
</feature>
<evidence type="ECO:0000256" key="1">
    <source>
        <dbReference type="ARBA" id="ARBA00004123"/>
    </source>
</evidence>
<comment type="caution">
    <text evidence="14">The sequence shown here is derived from an EMBL/GenBank/DDBJ whole genome shotgun (WGS) entry which is preliminary data.</text>
</comment>
<dbReference type="SUPFAM" id="SSF57850">
    <property type="entry name" value="RING/U-box"/>
    <property type="match status" value="1"/>
</dbReference>
<feature type="compositionally biased region" description="Polar residues" evidence="10">
    <location>
        <begin position="407"/>
        <end position="435"/>
    </location>
</feature>
<dbReference type="GO" id="GO:0045944">
    <property type="term" value="P:positive regulation of transcription by RNA polymerase II"/>
    <property type="evidence" value="ECO:0007669"/>
    <property type="project" value="TreeGrafter"/>
</dbReference>
<feature type="region of interest" description="Disordered" evidence="10">
    <location>
        <begin position="300"/>
        <end position="374"/>
    </location>
</feature>
<evidence type="ECO:0000256" key="10">
    <source>
        <dbReference type="SAM" id="MobiDB-lite"/>
    </source>
</evidence>
<dbReference type="InterPro" id="IPR036420">
    <property type="entry name" value="BRCT_dom_sf"/>
</dbReference>
<evidence type="ECO:0000259" key="12">
    <source>
        <dbReference type="PROSITE" id="PS50172"/>
    </source>
</evidence>
<feature type="compositionally biased region" description="Polar residues" evidence="10">
    <location>
        <begin position="135"/>
        <end position="150"/>
    </location>
</feature>
<dbReference type="InterPro" id="IPR001841">
    <property type="entry name" value="Znf_RING"/>
</dbReference>
<protein>
    <submittedName>
        <fullName evidence="14">Protein BREAST CANCER SUSCEPTIBILITY 1</fullName>
    </submittedName>
</protein>
<dbReference type="SMART" id="SM00184">
    <property type="entry name" value="RING"/>
    <property type="match status" value="1"/>
</dbReference>
<keyword evidence="15" id="KW-1185">Reference proteome</keyword>
<evidence type="ECO:0000256" key="2">
    <source>
        <dbReference type="ARBA" id="ARBA00022723"/>
    </source>
</evidence>
<dbReference type="FunFam" id="3.30.40.10:FF:000352">
    <property type="entry name" value="Breast cancer associated RING 1"/>
    <property type="match status" value="1"/>
</dbReference>
<reference evidence="14" key="2">
    <citation type="journal article" date="2024" name="Plant">
        <title>Genomic evolution and insights into agronomic trait innovations of Sesamum species.</title>
        <authorList>
            <person name="Miao H."/>
            <person name="Wang L."/>
            <person name="Qu L."/>
            <person name="Liu H."/>
            <person name="Sun Y."/>
            <person name="Le M."/>
            <person name="Wang Q."/>
            <person name="Wei S."/>
            <person name="Zheng Y."/>
            <person name="Lin W."/>
            <person name="Duan Y."/>
            <person name="Cao H."/>
            <person name="Xiong S."/>
            <person name="Wang X."/>
            <person name="Wei L."/>
            <person name="Li C."/>
            <person name="Ma Q."/>
            <person name="Ju M."/>
            <person name="Zhao R."/>
            <person name="Li G."/>
            <person name="Mu C."/>
            <person name="Tian Q."/>
            <person name="Mei H."/>
            <person name="Zhang T."/>
            <person name="Gao T."/>
            <person name="Zhang H."/>
        </authorList>
    </citation>
    <scope>NUCLEOTIDE SEQUENCE</scope>
    <source>
        <strain evidence="14">3651</strain>
    </source>
</reference>
<dbReference type="Proteomes" id="UP001293254">
    <property type="component" value="Unassembled WGS sequence"/>
</dbReference>
<dbReference type="EMBL" id="JACGWO010000001">
    <property type="protein sequence ID" value="KAK4440207.1"/>
    <property type="molecule type" value="Genomic_DNA"/>
</dbReference>
<keyword evidence="6" id="KW-0862">Zinc</keyword>
<organism evidence="14 15">
    <name type="scientific">Sesamum alatum</name>
    <dbReference type="NCBI Taxonomy" id="300844"/>
    <lineage>
        <taxon>Eukaryota</taxon>
        <taxon>Viridiplantae</taxon>
        <taxon>Streptophyta</taxon>
        <taxon>Embryophyta</taxon>
        <taxon>Tracheophyta</taxon>
        <taxon>Spermatophyta</taxon>
        <taxon>Magnoliopsida</taxon>
        <taxon>eudicotyledons</taxon>
        <taxon>Gunneridae</taxon>
        <taxon>Pentapetalae</taxon>
        <taxon>asterids</taxon>
        <taxon>lamiids</taxon>
        <taxon>Lamiales</taxon>
        <taxon>Pedaliaceae</taxon>
        <taxon>Sesamum</taxon>
    </lineage>
</organism>
<dbReference type="InterPro" id="IPR034732">
    <property type="entry name" value="EPHD"/>
</dbReference>
<keyword evidence="7" id="KW-0234">DNA repair</keyword>
<dbReference type="GO" id="GO:0004842">
    <property type="term" value="F:ubiquitin-protein transferase activity"/>
    <property type="evidence" value="ECO:0007669"/>
    <property type="project" value="TreeGrafter"/>
</dbReference>
<keyword evidence="2" id="KW-0479">Metal-binding</keyword>
<dbReference type="FunFam" id="3.40.50.10190:FF:000006">
    <property type="entry name" value="Breast cancer type 1 susceptibility protein homolog"/>
    <property type="match status" value="1"/>
</dbReference>
<sequence length="1005" mass="110578">MADASHLERMGRELKCPICLSLLNSAVSLTCNHVFCNSCIEKSMKAASNCPVCKVPYRRREIRPAPHMDNLVSVYKSMEVASGVNIFVTQNGACTKLSGEDNQAGVNLFEVQKNCQNQVESLDSANQKRQRKGSKGSSVNTQRSSGSNFVKPSFPTKKRVQVPLYPASETQMDPVNLGSDADRIEHKTSGALQRDLPSASEKAELVFSPFFWLREEDDLEKLSQQTDDNQVMYTPPDVPCFSDIKDSDDDIPCKISPKRGTCTSSNNADFIDSEMFDWTQRPCSPELCSSPLAVQIEDTAQQNGAEEKADAALTETTEAPKISPKNTDGLGKKRRTDKTSDSKGGIRMSDKQVSHATETRKSKRPKKTIRGETAVHVDSEKVTYQHMLEGSKVNQLILNGKLRKSNKVNSEASAHKTNVQTLSNGTEPLTKSNKTAPGYASASEKLEKSSDGSSKIKKSGESSKRTKKMLAQKQKIGSEVKPREFETSKNQINAGQCNEVLVPKSLTNLLPLSNDKEHSNKGIRETCKKNIKKIPNSLKKVKFCVEGLTKDNCNGIPLSANDEYEMSGQPFQEVQSATRQLGTKVPEKMEKATSSLDGGVLLKCNTSPNTICCAFCQSSKESEASGIMIHYLNGKPAADNHSSRTNAIHVHKNCTEWAPNVYFEDDNVINLEAELSRSRRIRCSCCGIKGAALGCYEKSCRKSFHVPCARLTPECRWDCENFVMLCPIHASCQLPNEMPQSESGQKRKSAPERKSCVQQVKTTGECESGAASQWKSQKKFKNLVLCCSALTDTEKGTVTEFEKLSGVTILKNWDSSVTHVIASTNENGACRRTLKFLMGVLEGKWILSVHWIKACLEAGELVDEQHYEISVDIHGIRDGPRLGRLRLLNKQTKLFDGYTFFFMGDFEPSYKGYLHDLVVAAGGKVLNRKPVAGNQAIGSSQSPATTFIIYSLELPDQCRSSNGSSILNHRRARAEALASSAGAAVASNSWILNSIAGYRLQTIGE</sequence>
<dbReference type="Gene3D" id="3.40.50.10190">
    <property type="entry name" value="BRCT domain"/>
    <property type="match status" value="2"/>
</dbReference>
<feature type="domain" description="BRCT" evidence="12">
    <location>
        <begin position="775"/>
        <end position="869"/>
    </location>
</feature>
<evidence type="ECO:0000256" key="4">
    <source>
        <dbReference type="ARBA" id="ARBA00022763"/>
    </source>
</evidence>
<dbReference type="GO" id="GO:0000724">
    <property type="term" value="P:double-strand break repair via homologous recombination"/>
    <property type="evidence" value="ECO:0007669"/>
    <property type="project" value="UniProtKB-ARBA"/>
</dbReference>
<proteinExistence type="predicted"/>
<dbReference type="Pfam" id="PF13923">
    <property type="entry name" value="zf-C3HC4_2"/>
    <property type="match status" value="1"/>
</dbReference>
<keyword evidence="4" id="KW-0227">DNA damage</keyword>
<feature type="compositionally biased region" description="Basic and acidic residues" evidence="10">
    <location>
        <begin position="348"/>
        <end position="360"/>
    </location>
</feature>
<dbReference type="Gene3D" id="3.30.40.10">
    <property type="entry name" value="Zinc/RING finger domain, C3HC4 (zinc finger)"/>
    <property type="match status" value="2"/>
</dbReference>
<dbReference type="InterPro" id="IPR013083">
    <property type="entry name" value="Znf_RING/FYVE/PHD"/>
</dbReference>
<dbReference type="InterPro" id="IPR031099">
    <property type="entry name" value="BRCA1-associated"/>
</dbReference>
<name>A0AAE2CZC5_9LAMI</name>
<dbReference type="SUPFAM" id="SSF52113">
    <property type="entry name" value="BRCT domain"/>
    <property type="match status" value="2"/>
</dbReference>
<dbReference type="InterPro" id="IPR017907">
    <property type="entry name" value="Znf_RING_CS"/>
</dbReference>
<dbReference type="PROSITE" id="PS51805">
    <property type="entry name" value="EPHD"/>
    <property type="match status" value="1"/>
</dbReference>
<evidence type="ECO:0000256" key="3">
    <source>
        <dbReference type="ARBA" id="ARBA00022737"/>
    </source>
</evidence>
<evidence type="ECO:0000256" key="6">
    <source>
        <dbReference type="ARBA" id="ARBA00022833"/>
    </source>
</evidence>
<evidence type="ECO:0000256" key="7">
    <source>
        <dbReference type="ARBA" id="ARBA00023204"/>
    </source>
</evidence>
<dbReference type="GO" id="GO:0008270">
    <property type="term" value="F:zinc ion binding"/>
    <property type="evidence" value="ECO:0007669"/>
    <property type="project" value="UniProtKB-KW"/>
</dbReference>
<evidence type="ECO:0000313" key="15">
    <source>
        <dbReference type="Proteomes" id="UP001293254"/>
    </source>
</evidence>
<dbReference type="PROSITE" id="PS00518">
    <property type="entry name" value="ZF_RING_1"/>
    <property type="match status" value="1"/>
</dbReference>
<dbReference type="CDD" id="cd17734">
    <property type="entry name" value="BRCT_Bard1_rpt1"/>
    <property type="match status" value="1"/>
</dbReference>
<dbReference type="InterPro" id="IPR001357">
    <property type="entry name" value="BRCT_dom"/>
</dbReference>
<dbReference type="PROSITE" id="PS50172">
    <property type="entry name" value="BRCT"/>
    <property type="match status" value="2"/>
</dbReference>
<reference evidence="14" key="1">
    <citation type="submission" date="2020-06" db="EMBL/GenBank/DDBJ databases">
        <authorList>
            <person name="Li T."/>
            <person name="Hu X."/>
            <person name="Zhang T."/>
            <person name="Song X."/>
            <person name="Zhang H."/>
            <person name="Dai N."/>
            <person name="Sheng W."/>
            <person name="Hou X."/>
            <person name="Wei L."/>
        </authorList>
    </citation>
    <scope>NUCLEOTIDE SEQUENCE</scope>
    <source>
        <strain evidence="14">3651</strain>
        <tissue evidence="14">Leaf</tissue>
    </source>
</reference>
<evidence type="ECO:0000259" key="11">
    <source>
        <dbReference type="PROSITE" id="PS50089"/>
    </source>
</evidence>
<comment type="subcellular location">
    <subcellularLocation>
        <location evidence="1">Nucleus</location>
    </subcellularLocation>
</comment>
<evidence type="ECO:0000256" key="5">
    <source>
        <dbReference type="ARBA" id="ARBA00022771"/>
    </source>
</evidence>
<evidence type="ECO:0000259" key="13">
    <source>
        <dbReference type="PROSITE" id="PS51805"/>
    </source>
</evidence>
<evidence type="ECO:0000256" key="8">
    <source>
        <dbReference type="ARBA" id="ARBA00023242"/>
    </source>
</evidence>
<accession>A0AAE2CZC5</accession>
<dbReference type="PANTHER" id="PTHR13763">
    <property type="entry name" value="BREAST CANCER TYPE 1 SUSCEPTIBILITY PROTEIN BRCA1"/>
    <property type="match status" value="1"/>
</dbReference>
<feature type="region of interest" description="Disordered" evidence="10">
    <location>
        <begin position="122"/>
        <end position="154"/>
    </location>
</feature>
<feature type="domain" description="BRCT" evidence="12">
    <location>
        <begin position="890"/>
        <end position="1005"/>
    </location>
</feature>